<keyword evidence="4" id="KW-1185">Reference proteome</keyword>
<reference evidence="3 4" key="1">
    <citation type="submission" date="2023-09" db="EMBL/GenBank/DDBJ databases">
        <authorList>
            <person name="Rey-Velasco X."/>
        </authorList>
    </citation>
    <scope>NUCLEOTIDE SEQUENCE [LARGE SCALE GENOMIC DNA]</scope>
    <source>
        <strain evidence="3 4">W409</strain>
    </source>
</reference>
<dbReference type="PANTHER" id="PTHR21600">
    <property type="entry name" value="MITOCHONDRIAL RNA PSEUDOURIDINE SYNTHASE"/>
    <property type="match status" value="1"/>
</dbReference>
<dbReference type="SUPFAM" id="SSF55120">
    <property type="entry name" value="Pseudouridine synthase"/>
    <property type="match status" value="1"/>
</dbReference>
<dbReference type="CDD" id="cd02869">
    <property type="entry name" value="PseudoU_synth_RluA_like"/>
    <property type="match status" value="1"/>
</dbReference>
<dbReference type="GO" id="GO:0009982">
    <property type="term" value="F:pseudouridine synthase activity"/>
    <property type="evidence" value="ECO:0007669"/>
    <property type="project" value="InterPro"/>
</dbReference>
<evidence type="ECO:0000313" key="3">
    <source>
        <dbReference type="EMBL" id="MDT0582927.1"/>
    </source>
</evidence>
<gene>
    <name evidence="3" type="ORF">RM544_10280</name>
</gene>
<dbReference type="Proteomes" id="UP001249020">
    <property type="component" value="Unassembled WGS sequence"/>
</dbReference>
<dbReference type="PROSITE" id="PS01129">
    <property type="entry name" value="PSI_RLU"/>
    <property type="match status" value="1"/>
</dbReference>
<dbReference type="Gene3D" id="3.30.2350.10">
    <property type="entry name" value="Pseudouridine synthase"/>
    <property type="match status" value="1"/>
</dbReference>
<protein>
    <submittedName>
        <fullName evidence="3">Pseudouridine synthase</fullName>
    </submittedName>
</protein>
<proteinExistence type="inferred from homology"/>
<dbReference type="InterPro" id="IPR006145">
    <property type="entry name" value="PsdUridine_synth_RsuA/RluA"/>
</dbReference>
<dbReference type="RefSeq" id="WP_311361696.1">
    <property type="nucleotide sequence ID" value="NZ_JAVRIE010000003.1"/>
</dbReference>
<dbReference type="InterPro" id="IPR020103">
    <property type="entry name" value="PsdUridine_synth_cat_dom_sf"/>
</dbReference>
<dbReference type="PANTHER" id="PTHR21600:SF87">
    <property type="entry name" value="RNA PSEUDOURIDYLATE SYNTHASE DOMAIN-CONTAINING PROTEIN 1"/>
    <property type="match status" value="1"/>
</dbReference>
<dbReference type="GO" id="GO:0140098">
    <property type="term" value="F:catalytic activity, acting on RNA"/>
    <property type="evidence" value="ECO:0007669"/>
    <property type="project" value="UniProtKB-ARBA"/>
</dbReference>
<comment type="similarity">
    <text evidence="1">Belongs to the pseudouridine synthase RluA family.</text>
</comment>
<dbReference type="Pfam" id="PF00849">
    <property type="entry name" value="PseudoU_synth_2"/>
    <property type="match status" value="1"/>
</dbReference>
<organism evidence="3 4">
    <name type="scientific">Brumicola blandensis</name>
    <dbReference type="NCBI Taxonomy" id="3075611"/>
    <lineage>
        <taxon>Bacteria</taxon>
        <taxon>Pseudomonadati</taxon>
        <taxon>Pseudomonadota</taxon>
        <taxon>Gammaproteobacteria</taxon>
        <taxon>Alteromonadales</taxon>
        <taxon>Alteromonadaceae</taxon>
        <taxon>Brumicola</taxon>
    </lineage>
</organism>
<evidence type="ECO:0000313" key="4">
    <source>
        <dbReference type="Proteomes" id="UP001249020"/>
    </source>
</evidence>
<dbReference type="GO" id="GO:0000455">
    <property type="term" value="P:enzyme-directed rRNA pseudouridine synthesis"/>
    <property type="evidence" value="ECO:0007669"/>
    <property type="project" value="TreeGrafter"/>
</dbReference>
<dbReference type="AlphaFoldDB" id="A0AAW8R0Y1"/>
<evidence type="ECO:0000256" key="1">
    <source>
        <dbReference type="ARBA" id="ARBA00010876"/>
    </source>
</evidence>
<dbReference type="GO" id="GO:0003723">
    <property type="term" value="F:RNA binding"/>
    <property type="evidence" value="ECO:0007669"/>
    <property type="project" value="InterPro"/>
</dbReference>
<feature type="domain" description="Pseudouridine synthase RsuA/RluA-like" evidence="2">
    <location>
        <begin position="10"/>
        <end position="173"/>
    </location>
</feature>
<comment type="caution">
    <text evidence="3">The sequence shown here is derived from an EMBL/GenBank/DDBJ whole genome shotgun (WGS) entry which is preliminary data.</text>
</comment>
<evidence type="ECO:0000259" key="2">
    <source>
        <dbReference type="Pfam" id="PF00849"/>
    </source>
</evidence>
<dbReference type="EMBL" id="JAVRIE010000003">
    <property type="protein sequence ID" value="MDT0582927.1"/>
    <property type="molecule type" value="Genomic_DNA"/>
</dbReference>
<name>A0AAW8R0Y1_9ALTE</name>
<dbReference type="InterPro" id="IPR006224">
    <property type="entry name" value="PsdUridine_synth_RluA-like_CS"/>
</dbReference>
<dbReference type="InterPro" id="IPR050188">
    <property type="entry name" value="RluA_PseudoU_synthase"/>
</dbReference>
<accession>A0AAW8R0Y1</accession>
<sequence>MLSLVFEHTDFLVVNKPTGMPMHDAQNGIIPSAQVIFGVSKLWLVHRLDDATSGCMILAKSQQAASALSQLFERREIQKYYLAISDKKPKKKQGKIIGDMQKARNGNYKLTQSRVKPAISQFFSFPLHPLPLASENDTSANGANSNDSFPKGLRLFMVKPLTGKTHQIRVALKSLGSPILGDQRYSSSQADRLYLHSYGLSFRYQSEHFQLSALPLAGSLFESTIMQQCFARCGQPWELKWP</sequence>